<dbReference type="Pfam" id="PF12867">
    <property type="entry name" value="DinB_2"/>
    <property type="match status" value="1"/>
</dbReference>
<dbReference type="InterPro" id="IPR024775">
    <property type="entry name" value="DinB-like"/>
</dbReference>
<dbReference type="Gene3D" id="1.20.120.450">
    <property type="entry name" value="dinb family like domain"/>
    <property type="match status" value="1"/>
</dbReference>
<dbReference type="InterPro" id="IPR034660">
    <property type="entry name" value="DinB/YfiT-like"/>
</dbReference>
<dbReference type="EMBL" id="CAEZVI010000057">
    <property type="protein sequence ID" value="CAB4629048.1"/>
    <property type="molecule type" value="Genomic_DNA"/>
</dbReference>
<evidence type="ECO:0000313" key="2">
    <source>
        <dbReference type="EMBL" id="CAB4629048.1"/>
    </source>
</evidence>
<protein>
    <submittedName>
        <fullName evidence="2">Unannotated protein</fullName>
    </submittedName>
</protein>
<proteinExistence type="predicted"/>
<dbReference type="AlphaFoldDB" id="A0A6J6IWZ7"/>
<evidence type="ECO:0000259" key="1">
    <source>
        <dbReference type="Pfam" id="PF12867"/>
    </source>
</evidence>
<feature type="domain" description="DinB-like" evidence="1">
    <location>
        <begin position="25"/>
        <end position="148"/>
    </location>
</feature>
<sequence length="153" mass="17222">MANFESQLIALIDSANEICGVAEKSGLSDQYNGSEWTPAIILGHLVDVDKEVWMARFELMKSAQASGSPIPKLQWWEPDPVITAEKYSQQSFEQARKNVMASREHMVTYLKNLSTTERSAAAEHRTFGLITIESMLQVILDHDKEHQASLTQE</sequence>
<name>A0A6J6IWZ7_9ZZZZ</name>
<dbReference type="SUPFAM" id="SSF109854">
    <property type="entry name" value="DinB/YfiT-like putative metalloenzymes"/>
    <property type="match status" value="1"/>
</dbReference>
<accession>A0A6J6IWZ7</accession>
<gene>
    <name evidence="2" type="ORF">UFOPK1981_00587</name>
</gene>
<organism evidence="2">
    <name type="scientific">freshwater metagenome</name>
    <dbReference type="NCBI Taxonomy" id="449393"/>
    <lineage>
        <taxon>unclassified sequences</taxon>
        <taxon>metagenomes</taxon>
        <taxon>ecological metagenomes</taxon>
    </lineage>
</organism>
<reference evidence="2" key="1">
    <citation type="submission" date="2020-05" db="EMBL/GenBank/DDBJ databases">
        <authorList>
            <person name="Chiriac C."/>
            <person name="Salcher M."/>
            <person name="Ghai R."/>
            <person name="Kavagutti S V."/>
        </authorList>
    </citation>
    <scope>NUCLEOTIDE SEQUENCE</scope>
</reference>